<dbReference type="Proteomes" id="UP001140096">
    <property type="component" value="Unassembled WGS sequence"/>
</dbReference>
<evidence type="ECO:0000313" key="1">
    <source>
        <dbReference type="EMBL" id="KAJ2811419.1"/>
    </source>
</evidence>
<sequence length="316" mass="33273">MSGAGTSGGARPMSIDSTQSGNNVEARIEALENIITQLTEHTIRQVPPVVVPDVVIPPAVVVQADVAPPVVAATLVNIKGDLESLAKYGTRFSGTDLNWSAAAWVVEAKSNALAFAPNCPAVAVLKVVISLLDGKAKDALAGGQPATLEDLFLRLTSHFNVADYESRVHSAIDSGTLFAKISLFSIGEYAWRVFTSLTQNDYNAVRMATALCRFDSGSFRFINVSPKNVTAATLHDICIRFQAQLIIRDDTQKAGNWRSGGSFRPRNPPAATATAAVVTSAPVATRVNTARPSTSTSNANPTSGNPSVSRPNGPTA</sequence>
<accession>A0ACC1LMP6</accession>
<reference evidence="1" key="1">
    <citation type="submission" date="2022-07" db="EMBL/GenBank/DDBJ databases">
        <title>Phylogenomic reconstructions and comparative analyses of Kickxellomycotina fungi.</title>
        <authorList>
            <person name="Reynolds N.K."/>
            <person name="Stajich J.E."/>
            <person name="Barry K."/>
            <person name="Grigoriev I.V."/>
            <person name="Crous P."/>
            <person name="Smith M.E."/>
        </authorList>
    </citation>
    <scope>NUCLEOTIDE SEQUENCE</scope>
    <source>
        <strain evidence="1">CBS 102833</strain>
    </source>
</reference>
<comment type="caution">
    <text evidence="1">The sequence shown here is derived from an EMBL/GenBank/DDBJ whole genome shotgun (WGS) entry which is preliminary data.</text>
</comment>
<keyword evidence="2" id="KW-1185">Reference proteome</keyword>
<organism evidence="1 2">
    <name type="scientific">Coemansia furcata</name>
    <dbReference type="NCBI Taxonomy" id="417177"/>
    <lineage>
        <taxon>Eukaryota</taxon>
        <taxon>Fungi</taxon>
        <taxon>Fungi incertae sedis</taxon>
        <taxon>Zoopagomycota</taxon>
        <taxon>Kickxellomycotina</taxon>
        <taxon>Kickxellomycetes</taxon>
        <taxon>Kickxellales</taxon>
        <taxon>Kickxellaceae</taxon>
        <taxon>Coemansia</taxon>
    </lineage>
</organism>
<gene>
    <name evidence="1" type="ORF">H4S07_002077</name>
</gene>
<dbReference type="EMBL" id="JANBUP010000443">
    <property type="protein sequence ID" value="KAJ2811419.1"/>
    <property type="molecule type" value="Genomic_DNA"/>
</dbReference>
<protein>
    <submittedName>
        <fullName evidence="1">Uncharacterized protein</fullName>
    </submittedName>
</protein>
<proteinExistence type="predicted"/>
<evidence type="ECO:0000313" key="2">
    <source>
        <dbReference type="Proteomes" id="UP001140096"/>
    </source>
</evidence>
<name>A0ACC1LMP6_9FUNG</name>